<keyword evidence="11" id="KW-0961">Cell wall biogenesis/degradation</keyword>
<dbReference type="Proteomes" id="UP001194696">
    <property type="component" value="Unassembled WGS sequence"/>
</dbReference>
<proteinExistence type="inferred from homology"/>
<keyword evidence="9" id="KW-0325">Glycoprotein</keyword>
<evidence type="ECO:0000256" key="14">
    <source>
        <dbReference type="ARBA" id="ARBA00038929"/>
    </source>
</evidence>
<evidence type="ECO:0000256" key="18">
    <source>
        <dbReference type="SAM" id="Phobius"/>
    </source>
</evidence>
<organism evidence="20 21">
    <name type="scientific">Linnemannia gamsii</name>
    <dbReference type="NCBI Taxonomy" id="64522"/>
    <lineage>
        <taxon>Eukaryota</taxon>
        <taxon>Fungi</taxon>
        <taxon>Fungi incertae sedis</taxon>
        <taxon>Mucoromycota</taxon>
        <taxon>Mortierellomycotina</taxon>
        <taxon>Mortierellomycetes</taxon>
        <taxon>Mortierellales</taxon>
        <taxon>Mortierellaceae</taxon>
        <taxon>Linnemannia</taxon>
    </lineage>
</organism>
<feature type="non-terminal residue" evidence="20">
    <location>
        <position position="591"/>
    </location>
</feature>
<evidence type="ECO:0000256" key="10">
    <source>
        <dbReference type="ARBA" id="ARBA00023295"/>
    </source>
</evidence>
<comment type="caution">
    <text evidence="20">The sequence shown here is derived from an EMBL/GenBank/DDBJ whole genome shotgun (WGS) entry which is preliminary data.</text>
</comment>
<dbReference type="PANTHER" id="PTHR31297:SF34">
    <property type="entry name" value="GLUCAN 1,3-BETA-GLUCOSIDASE 2"/>
    <property type="match status" value="1"/>
</dbReference>
<keyword evidence="4 18" id="KW-0812">Transmembrane</keyword>
<comment type="similarity">
    <text evidence="2 16">Belongs to the glycosyl hydrolase 5 (cellulase A) family.</text>
</comment>
<feature type="region of interest" description="Disordered" evidence="17">
    <location>
        <begin position="101"/>
        <end position="141"/>
    </location>
</feature>
<feature type="region of interest" description="Disordered" evidence="17">
    <location>
        <begin position="1"/>
        <end position="28"/>
    </location>
</feature>
<dbReference type="PANTHER" id="PTHR31297">
    <property type="entry name" value="GLUCAN ENDO-1,6-BETA-GLUCOSIDASE B"/>
    <property type="match status" value="1"/>
</dbReference>
<dbReference type="SUPFAM" id="SSF51445">
    <property type="entry name" value="(Trans)glycosidases"/>
    <property type="match status" value="1"/>
</dbReference>
<evidence type="ECO:0000256" key="8">
    <source>
        <dbReference type="ARBA" id="ARBA00023136"/>
    </source>
</evidence>
<evidence type="ECO:0000256" key="2">
    <source>
        <dbReference type="ARBA" id="ARBA00005641"/>
    </source>
</evidence>
<feature type="transmembrane region" description="Helical" evidence="18">
    <location>
        <begin position="72"/>
        <end position="92"/>
    </location>
</feature>
<dbReference type="Gene3D" id="3.20.20.80">
    <property type="entry name" value="Glycosidases"/>
    <property type="match status" value="1"/>
</dbReference>
<feature type="compositionally biased region" description="Low complexity" evidence="17">
    <location>
        <begin position="115"/>
        <end position="135"/>
    </location>
</feature>
<protein>
    <recommendedName>
        <fullName evidence="14">glucan 1,3-beta-glucosidase</fullName>
        <ecNumber evidence="14">3.2.1.58</ecNumber>
    </recommendedName>
    <alternativeName>
        <fullName evidence="15">Exo-1,3-beta-glucanase D</fullName>
    </alternativeName>
</protein>
<dbReference type="EMBL" id="JAAAIM010001345">
    <property type="protein sequence ID" value="KAG0279532.1"/>
    <property type="molecule type" value="Genomic_DNA"/>
</dbReference>
<comment type="catalytic activity">
    <reaction evidence="12">
        <text>Successive hydrolysis of beta-D-glucose units from the non-reducing ends of (1-&gt;3)-beta-D-glucans, releasing alpha-glucose.</text>
        <dbReference type="EC" id="3.2.1.58"/>
    </reaction>
</comment>
<evidence type="ECO:0000256" key="6">
    <source>
        <dbReference type="ARBA" id="ARBA00022968"/>
    </source>
</evidence>
<dbReference type="Pfam" id="PF00150">
    <property type="entry name" value="Cellulase"/>
    <property type="match status" value="1"/>
</dbReference>
<evidence type="ECO:0000256" key="16">
    <source>
        <dbReference type="RuleBase" id="RU361153"/>
    </source>
</evidence>
<dbReference type="InterPro" id="IPR017853">
    <property type="entry name" value="GH"/>
</dbReference>
<name>A0ABQ7JLH8_9FUNG</name>
<comment type="subcellular location">
    <subcellularLocation>
        <location evidence="1">Cell membrane</location>
        <topology evidence="1">Single-pass type II membrane protein</topology>
    </subcellularLocation>
</comment>
<comment type="function">
    <text evidence="13">Glucosidase involved in the degradation of cellulosic biomass. Active on lichenan.</text>
</comment>
<accession>A0ABQ7JLH8</accession>
<evidence type="ECO:0000256" key="12">
    <source>
        <dbReference type="ARBA" id="ARBA00036824"/>
    </source>
</evidence>
<evidence type="ECO:0000256" key="1">
    <source>
        <dbReference type="ARBA" id="ARBA00004401"/>
    </source>
</evidence>
<evidence type="ECO:0000256" key="13">
    <source>
        <dbReference type="ARBA" id="ARBA00037126"/>
    </source>
</evidence>
<evidence type="ECO:0000259" key="19">
    <source>
        <dbReference type="Pfam" id="PF00150"/>
    </source>
</evidence>
<keyword evidence="3" id="KW-1003">Cell membrane</keyword>
<keyword evidence="5 16" id="KW-0378">Hydrolase</keyword>
<evidence type="ECO:0000256" key="11">
    <source>
        <dbReference type="ARBA" id="ARBA00023316"/>
    </source>
</evidence>
<evidence type="ECO:0000256" key="3">
    <source>
        <dbReference type="ARBA" id="ARBA00022475"/>
    </source>
</evidence>
<keyword evidence="7 18" id="KW-1133">Transmembrane helix</keyword>
<dbReference type="EC" id="3.2.1.58" evidence="14"/>
<evidence type="ECO:0000256" key="4">
    <source>
        <dbReference type="ARBA" id="ARBA00022692"/>
    </source>
</evidence>
<keyword evidence="8 18" id="KW-0472">Membrane</keyword>
<keyword evidence="10 16" id="KW-0326">Glycosidase</keyword>
<evidence type="ECO:0000256" key="17">
    <source>
        <dbReference type="SAM" id="MobiDB-lite"/>
    </source>
</evidence>
<evidence type="ECO:0000313" key="21">
    <source>
        <dbReference type="Proteomes" id="UP001194696"/>
    </source>
</evidence>
<feature type="domain" description="Glycoside hydrolase family 5" evidence="19">
    <location>
        <begin position="226"/>
        <end position="462"/>
    </location>
</feature>
<dbReference type="InterPro" id="IPR050386">
    <property type="entry name" value="Glycosyl_hydrolase_5"/>
</dbReference>
<gene>
    <name evidence="20" type="ORF">BGZ96_001940</name>
</gene>
<keyword evidence="6" id="KW-0735">Signal-anchor</keyword>
<evidence type="ECO:0000256" key="15">
    <source>
        <dbReference type="ARBA" id="ARBA00041260"/>
    </source>
</evidence>
<evidence type="ECO:0000256" key="5">
    <source>
        <dbReference type="ARBA" id="ARBA00022801"/>
    </source>
</evidence>
<sequence>MSREMLQTPRGGNTTHDQDDGFYVKPFHSSSSAGTQIGSSAGGGAAGSDGNGGYVYTGNNSGSFVGRHRKKILAGSIILTLSAVGALIALLVTKPWDHNGANGSSSLVRDRDMGADNGNSGNNGKNGRGNADKNGLPPRFDHKSTIQVSSTVQCNAYTPPLDQPFEYGKQPIRGVNLGGWLVLEPFITPSMFEPYISQNVTDEYTLTKLLGKEKSREYLQKHYSTWVTEDTFKRIRDLGLNHVRIPVGFWALGGLTEDEPYVPDLSLDYLLQGLKWAAQYGLRVMVEIHGAPGSQNGWNHSGKSGHIGWMNGTPEGEANGKRTIEYVKQLTRLVQGPGMDHVSPMFGLLNEPAIFLLKRPPIDQWYKDVFAEFRNITGAGKGPWGVIHDGFLGLSEWEGFMPKSDRLALDVHNYLIFDHNLIRLSRANQVNFPCDVWSKNMQQSSAKFGPTLVGEFSSATNDCATYLNGIGVGYRWDGTFQSEEDRINGVPLAEAACQPQLNGAVEGYCSCMEQNRIGYYTPEYRKFLNDFTQTQMDAFEQGLGWFYWNFKTETNALWSYFDGVEQGWIPNDANNRPGGCVAFGHPIGAYT</sequence>
<reference evidence="20 21" key="1">
    <citation type="journal article" date="2020" name="Fungal Divers.">
        <title>Resolving the Mortierellaceae phylogeny through synthesis of multi-gene phylogenetics and phylogenomics.</title>
        <authorList>
            <person name="Vandepol N."/>
            <person name="Liber J."/>
            <person name="Desiro A."/>
            <person name="Na H."/>
            <person name="Kennedy M."/>
            <person name="Barry K."/>
            <person name="Grigoriev I.V."/>
            <person name="Miller A.N."/>
            <person name="O'Donnell K."/>
            <person name="Stajich J.E."/>
            <person name="Bonito G."/>
        </authorList>
    </citation>
    <scope>NUCLEOTIDE SEQUENCE [LARGE SCALE GENOMIC DNA]</scope>
    <source>
        <strain evidence="20 21">AD045</strain>
    </source>
</reference>
<evidence type="ECO:0000256" key="9">
    <source>
        <dbReference type="ARBA" id="ARBA00023180"/>
    </source>
</evidence>
<evidence type="ECO:0000256" key="7">
    <source>
        <dbReference type="ARBA" id="ARBA00022989"/>
    </source>
</evidence>
<dbReference type="InterPro" id="IPR001547">
    <property type="entry name" value="Glyco_hydro_5"/>
</dbReference>
<evidence type="ECO:0000313" key="20">
    <source>
        <dbReference type="EMBL" id="KAG0279532.1"/>
    </source>
</evidence>
<keyword evidence="21" id="KW-1185">Reference proteome</keyword>